<dbReference type="Proteomes" id="UP000286576">
    <property type="component" value="Unassembled WGS sequence"/>
</dbReference>
<keyword evidence="3" id="KW-1185">Reference proteome</keyword>
<dbReference type="EMBL" id="QXFL01000007">
    <property type="protein sequence ID" value="RIV84176.1"/>
    <property type="molecule type" value="Genomic_DNA"/>
</dbReference>
<dbReference type="RefSeq" id="WP_119587631.1">
    <property type="nucleotide sequence ID" value="NZ_CAWODQ010000027.1"/>
</dbReference>
<evidence type="ECO:0000313" key="3">
    <source>
        <dbReference type="Proteomes" id="UP000286576"/>
    </source>
</evidence>
<dbReference type="SMART" id="SM00953">
    <property type="entry name" value="RES"/>
    <property type="match status" value="1"/>
</dbReference>
<proteinExistence type="predicted"/>
<name>A0A418NPE8_9SPHN</name>
<reference evidence="2 3" key="1">
    <citation type="submission" date="2018-08" db="EMBL/GenBank/DDBJ databases">
        <title>Erythrobacter zhengii sp.nov., a bacterium isolated from deep-sea sediment.</title>
        <authorList>
            <person name="Fang C."/>
            <person name="Wu Y.-H."/>
            <person name="Sun C."/>
            <person name="Wang H."/>
            <person name="Cheng H."/>
            <person name="Meng F.-X."/>
            <person name="Wang C.-S."/>
            <person name="Xu X.-W."/>
        </authorList>
    </citation>
    <scope>NUCLEOTIDE SEQUENCE [LARGE SCALE GENOMIC DNA]</scope>
    <source>
        <strain evidence="2 3">V18</strain>
    </source>
</reference>
<evidence type="ECO:0000313" key="2">
    <source>
        <dbReference type="EMBL" id="RIV84176.1"/>
    </source>
</evidence>
<feature type="domain" description="RES" evidence="1">
    <location>
        <begin position="23"/>
        <end position="146"/>
    </location>
</feature>
<organism evidence="2 3">
    <name type="scientific">Aurantiacibacter zhengii</name>
    <dbReference type="NCBI Taxonomy" id="2307003"/>
    <lineage>
        <taxon>Bacteria</taxon>
        <taxon>Pseudomonadati</taxon>
        <taxon>Pseudomonadota</taxon>
        <taxon>Alphaproteobacteria</taxon>
        <taxon>Sphingomonadales</taxon>
        <taxon>Erythrobacteraceae</taxon>
        <taxon>Aurantiacibacter</taxon>
    </lineage>
</organism>
<comment type="caution">
    <text evidence="2">The sequence shown here is derived from an EMBL/GenBank/DDBJ whole genome shotgun (WGS) entry which is preliminary data.</text>
</comment>
<protein>
    <recommendedName>
        <fullName evidence="1">RES domain-containing protein</fullName>
    </recommendedName>
</protein>
<accession>A0A418NPE8</accession>
<dbReference type="AlphaFoldDB" id="A0A418NPE8"/>
<evidence type="ECO:0000259" key="1">
    <source>
        <dbReference type="SMART" id="SM00953"/>
    </source>
</evidence>
<dbReference type="Pfam" id="PF08808">
    <property type="entry name" value="RES"/>
    <property type="match status" value="1"/>
</dbReference>
<gene>
    <name evidence="2" type="ORF">D2V07_14255</name>
</gene>
<dbReference type="OrthoDB" id="9789501at2"/>
<sequence>MGQKLDRVLSCFRIGDPVGEHEIFSAEGSSLYPGRWNTRKSPMIYTSEHYSTAMLEKLVHGSGLLPPNQHYIRITIPPTVSYEVFQPEAHSGWDGPRENICKKFGEAWHQEGRSAILLVPSIQARLENNNLLNPSHPKFGQITWELAQPVWWDSRLYK</sequence>
<dbReference type="InterPro" id="IPR014914">
    <property type="entry name" value="RES_dom"/>
</dbReference>